<feature type="signal peptide" evidence="9">
    <location>
        <begin position="1"/>
        <end position="21"/>
    </location>
</feature>
<keyword evidence="7 8" id="KW-0998">Cell outer membrane</keyword>
<dbReference type="PROSITE" id="PS52016">
    <property type="entry name" value="TONB_DEPENDENT_REC_3"/>
    <property type="match status" value="1"/>
</dbReference>
<dbReference type="Pfam" id="PF07715">
    <property type="entry name" value="Plug"/>
    <property type="match status" value="1"/>
</dbReference>
<feature type="chain" id="PRO_5045882606" evidence="9">
    <location>
        <begin position="22"/>
        <end position="917"/>
    </location>
</feature>
<evidence type="ECO:0000256" key="8">
    <source>
        <dbReference type="PROSITE-ProRule" id="PRU01360"/>
    </source>
</evidence>
<evidence type="ECO:0000313" key="12">
    <source>
        <dbReference type="Proteomes" id="UP001258315"/>
    </source>
</evidence>
<reference evidence="12" key="1">
    <citation type="submission" date="2023-07" db="EMBL/GenBank/DDBJ databases">
        <title>Functional and genomic diversity of the sorghum phyllosphere microbiome.</title>
        <authorList>
            <person name="Shade A."/>
        </authorList>
    </citation>
    <scope>NUCLEOTIDE SEQUENCE [LARGE SCALE GENOMIC DNA]</scope>
    <source>
        <strain evidence="12">SORGH_AS_0422</strain>
    </source>
</reference>
<sequence>MRQYILYCLLGLLLCSTQVFAQKADTCASRLAIARDMYDGGKLNDALKLIEEFYKCSGQRTSDYFKLKAKIYLALDSNSYSLQNIAEYVKSKPGNYITDDDPAVFKSMVQYVQDSLAERQISSVSKRPEDIDLTPASVIVIKSADMVKRGYGNIVDLLSDLPGFDISRTNSVTYANIYQRGFRQENTERTLFMIDGVEENDVWSNIAYISRQYPLTNISEVEVIYGPASTLYGPRAFVGAINIITKSYKELTRIKSQPFTANADSAALGLHATANLSYGSYNTRNLDVTIGGKTSNFTYMLSGAYYQSNERNLDFQSFYQYGPNQVDKISDATYTTNLNRLSYTGTQAAVDAALAKYGATNFVKTQNADGSYTARVNPAMMSTLIAKARAADKATLASTVNGNPLSYANSAADWFVSGKIRSDNFEAGFRTWKLKESFNYYQSLYAAGTNNGSAWAPINTTLYTNYDKRMENFTFSNLSSYEISGLDNASNLVTANTFYSELGRLSLFNLIEPTSLIDGNKNSFSNRFYYYKGQQFRTDSKVTYTKNKFSILGGFEYRYSQLQGDYLTLTSFATADPIDQSSVAYAQEQGTTATLAKGGNQYNTTDIGVYSQATYQLKDSLLYATAGGRFDYNRINTNAGFGQVFSPKVALVASLKKMVLKLIYSQGIQNPSQFTKFSTSTTRNANPTLRAEKIRNYEFIILNKHGVNALNWDASVAYSSIIDAVSSGPDPANASRTINQNNGQYTIFTGQGNLIYHPQNSHWDAYFNVTYTRARQTANSSVVDFQKQIIADIAPWKFNAGANYAFIFNKNAFNINLRGNYVDAKPVGDGTTVPANSGVDGTSYIPRFVVFNSALSYQNKRYERLTLQLVVNNLLNTLYYSPGPRNANANFTNAISGFVPYVAQRDRNFLLTLKFDL</sequence>
<keyword evidence="12" id="KW-1185">Reference proteome</keyword>
<evidence type="ECO:0000256" key="5">
    <source>
        <dbReference type="ARBA" id="ARBA00022729"/>
    </source>
</evidence>
<name>A0ABU3GP00_9SPHI</name>
<feature type="domain" description="TonB-dependent receptor plug" evidence="10">
    <location>
        <begin position="134"/>
        <end position="239"/>
    </location>
</feature>
<comment type="subcellular location">
    <subcellularLocation>
        <location evidence="1 8">Cell outer membrane</location>
        <topology evidence="1 8">Multi-pass membrane protein</topology>
    </subcellularLocation>
</comment>
<gene>
    <name evidence="11" type="ORF">QE417_000596</name>
</gene>
<evidence type="ECO:0000256" key="6">
    <source>
        <dbReference type="ARBA" id="ARBA00023136"/>
    </source>
</evidence>
<dbReference type="SUPFAM" id="SSF56935">
    <property type="entry name" value="Porins"/>
    <property type="match status" value="1"/>
</dbReference>
<accession>A0ABU3GP00</accession>
<evidence type="ECO:0000313" key="11">
    <source>
        <dbReference type="EMBL" id="MDT3401524.1"/>
    </source>
</evidence>
<evidence type="ECO:0000256" key="7">
    <source>
        <dbReference type="ARBA" id="ARBA00023237"/>
    </source>
</evidence>
<dbReference type="InterPro" id="IPR037066">
    <property type="entry name" value="Plug_dom_sf"/>
</dbReference>
<keyword evidence="3 8" id="KW-1134">Transmembrane beta strand</keyword>
<evidence type="ECO:0000256" key="2">
    <source>
        <dbReference type="ARBA" id="ARBA00022448"/>
    </source>
</evidence>
<dbReference type="RefSeq" id="WP_311947404.1">
    <property type="nucleotide sequence ID" value="NZ_JAVLVU010000001.1"/>
</dbReference>
<dbReference type="PANTHER" id="PTHR30069:SF29">
    <property type="entry name" value="HEMOGLOBIN AND HEMOGLOBIN-HAPTOGLOBIN-BINDING PROTEIN 1-RELATED"/>
    <property type="match status" value="1"/>
</dbReference>
<evidence type="ECO:0000256" key="9">
    <source>
        <dbReference type="SAM" id="SignalP"/>
    </source>
</evidence>
<dbReference type="Gene3D" id="2.40.170.20">
    <property type="entry name" value="TonB-dependent receptor, beta-barrel domain"/>
    <property type="match status" value="1"/>
</dbReference>
<dbReference type="InterPro" id="IPR039426">
    <property type="entry name" value="TonB-dep_rcpt-like"/>
</dbReference>
<evidence type="ECO:0000259" key="10">
    <source>
        <dbReference type="Pfam" id="PF07715"/>
    </source>
</evidence>
<organism evidence="11 12">
    <name type="scientific">Mucilaginibacter terrae</name>
    <dbReference type="NCBI Taxonomy" id="1955052"/>
    <lineage>
        <taxon>Bacteria</taxon>
        <taxon>Pseudomonadati</taxon>
        <taxon>Bacteroidota</taxon>
        <taxon>Sphingobacteriia</taxon>
        <taxon>Sphingobacteriales</taxon>
        <taxon>Sphingobacteriaceae</taxon>
        <taxon>Mucilaginibacter</taxon>
    </lineage>
</organism>
<evidence type="ECO:0000256" key="4">
    <source>
        <dbReference type="ARBA" id="ARBA00022692"/>
    </source>
</evidence>
<dbReference type="Gene3D" id="2.170.130.10">
    <property type="entry name" value="TonB-dependent receptor, plug domain"/>
    <property type="match status" value="1"/>
</dbReference>
<evidence type="ECO:0000256" key="1">
    <source>
        <dbReference type="ARBA" id="ARBA00004571"/>
    </source>
</evidence>
<keyword evidence="11" id="KW-0675">Receptor</keyword>
<keyword evidence="6 8" id="KW-0472">Membrane</keyword>
<comment type="caution">
    <text evidence="11">The sequence shown here is derived from an EMBL/GenBank/DDBJ whole genome shotgun (WGS) entry which is preliminary data.</text>
</comment>
<dbReference type="Proteomes" id="UP001258315">
    <property type="component" value="Unassembled WGS sequence"/>
</dbReference>
<keyword evidence="5 9" id="KW-0732">Signal</keyword>
<dbReference type="InterPro" id="IPR036942">
    <property type="entry name" value="Beta-barrel_TonB_sf"/>
</dbReference>
<dbReference type="EMBL" id="JAVLVU010000001">
    <property type="protein sequence ID" value="MDT3401524.1"/>
    <property type="molecule type" value="Genomic_DNA"/>
</dbReference>
<keyword evidence="2 8" id="KW-0813">Transport</keyword>
<proteinExistence type="inferred from homology"/>
<dbReference type="InterPro" id="IPR012910">
    <property type="entry name" value="Plug_dom"/>
</dbReference>
<comment type="similarity">
    <text evidence="8">Belongs to the TonB-dependent receptor family.</text>
</comment>
<keyword evidence="4 8" id="KW-0812">Transmembrane</keyword>
<protein>
    <submittedName>
        <fullName evidence="11">Outer membrane receptor for ferrienterochelin and colicins</fullName>
    </submittedName>
</protein>
<dbReference type="PANTHER" id="PTHR30069">
    <property type="entry name" value="TONB-DEPENDENT OUTER MEMBRANE RECEPTOR"/>
    <property type="match status" value="1"/>
</dbReference>
<evidence type="ECO:0000256" key="3">
    <source>
        <dbReference type="ARBA" id="ARBA00022452"/>
    </source>
</evidence>